<dbReference type="InterPro" id="IPR011333">
    <property type="entry name" value="SKP1/BTB/POZ_sf"/>
</dbReference>
<name>A0A9P9AKQ3_9HYPO</name>
<dbReference type="Proteomes" id="UP000777438">
    <property type="component" value="Unassembled WGS sequence"/>
</dbReference>
<reference evidence="2 3" key="1">
    <citation type="journal article" date="2021" name="Nat. Commun.">
        <title>Genetic determinants of endophytism in the Arabidopsis root mycobiome.</title>
        <authorList>
            <person name="Mesny F."/>
            <person name="Miyauchi S."/>
            <person name="Thiergart T."/>
            <person name="Pickel B."/>
            <person name="Atanasova L."/>
            <person name="Karlsson M."/>
            <person name="Huettel B."/>
            <person name="Barry K.W."/>
            <person name="Haridas S."/>
            <person name="Chen C."/>
            <person name="Bauer D."/>
            <person name="Andreopoulos W."/>
            <person name="Pangilinan J."/>
            <person name="LaButti K."/>
            <person name="Riley R."/>
            <person name="Lipzen A."/>
            <person name="Clum A."/>
            <person name="Drula E."/>
            <person name="Henrissat B."/>
            <person name="Kohler A."/>
            <person name="Grigoriev I.V."/>
            <person name="Martin F.M."/>
            <person name="Hacquard S."/>
        </authorList>
    </citation>
    <scope>NUCLEOTIDE SEQUENCE [LARGE SCALE GENOMIC DNA]</scope>
    <source>
        <strain evidence="2 3">MPI-CAGE-CH-0241</strain>
    </source>
</reference>
<dbReference type="GO" id="GO:0006511">
    <property type="term" value="P:ubiquitin-dependent protein catabolic process"/>
    <property type="evidence" value="ECO:0007669"/>
    <property type="project" value="InterPro"/>
</dbReference>
<dbReference type="Pfam" id="PF03931">
    <property type="entry name" value="Skp1_POZ"/>
    <property type="match status" value="1"/>
</dbReference>
<keyword evidence="3" id="KW-1185">Reference proteome</keyword>
<evidence type="ECO:0000313" key="3">
    <source>
        <dbReference type="Proteomes" id="UP000777438"/>
    </source>
</evidence>
<dbReference type="InterPro" id="IPR016073">
    <property type="entry name" value="Skp1_comp_POZ"/>
</dbReference>
<dbReference type="SUPFAM" id="SSF54695">
    <property type="entry name" value="POZ domain"/>
    <property type="match status" value="1"/>
</dbReference>
<dbReference type="Gene3D" id="3.30.710.10">
    <property type="entry name" value="Potassium Channel Kv1.1, Chain A"/>
    <property type="match status" value="1"/>
</dbReference>
<sequence length="56" mass="6489">MDKITLISSDGVTFRDNRLMFQDSMIYDIPSDIRTQPIPMVDINAPTLEKVIEWCD</sequence>
<feature type="domain" description="SKP1 component POZ" evidence="1">
    <location>
        <begin position="2"/>
        <end position="55"/>
    </location>
</feature>
<dbReference type="AlphaFoldDB" id="A0A9P9AKQ3"/>
<accession>A0A9P9AKQ3</accession>
<organism evidence="2 3">
    <name type="scientific">Thelonectria olida</name>
    <dbReference type="NCBI Taxonomy" id="1576542"/>
    <lineage>
        <taxon>Eukaryota</taxon>
        <taxon>Fungi</taxon>
        <taxon>Dikarya</taxon>
        <taxon>Ascomycota</taxon>
        <taxon>Pezizomycotina</taxon>
        <taxon>Sordariomycetes</taxon>
        <taxon>Hypocreomycetidae</taxon>
        <taxon>Hypocreales</taxon>
        <taxon>Nectriaceae</taxon>
        <taxon>Thelonectria</taxon>
    </lineage>
</organism>
<evidence type="ECO:0000313" key="2">
    <source>
        <dbReference type="EMBL" id="KAH6879778.1"/>
    </source>
</evidence>
<protein>
    <recommendedName>
        <fullName evidence="1">SKP1 component POZ domain-containing protein</fullName>
    </recommendedName>
</protein>
<evidence type="ECO:0000259" key="1">
    <source>
        <dbReference type="Pfam" id="PF03931"/>
    </source>
</evidence>
<comment type="caution">
    <text evidence="2">The sequence shown here is derived from an EMBL/GenBank/DDBJ whole genome shotgun (WGS) entry which is preliminary data.</text>
</comment>
<proteinExistence type="predicted"/>
<dbReference type="EMBL" id="JAGPYM010000028">
    <property type="protein sequence ID" value="KAH6879778.1"/>
    <property type="molecule type" value="Genomic_DNA"/>
</dbReference>
<gene>
    <name evidence="2" type="ORF">B0T10DRAFT_412693</name>
</gene>